<proteinExistence type="predicted"/>
<gene>
    <name evidence="3" type="ORF">EGH24_13925</name>
</gene>
<organism evidence="3 4">
    <name type="scientific">Halonotius terrestris</name>
    <dbReference type="NCBI Taxonomy" id="2487750"/>
    <lineage>
        <taxon>Archaea</taxon>
        <taxon>Methanobacteriati</taxon>
        <taxon>Methanobacteriota</taxon>
        <taxon>Stenosarchaea group</taxon>
        <taxon>Halobacteria</taxon>
        <taxon>Halobacteriales</taxon>
        <taxon>Haloferacaceae</taxon>
        <taxon>Halonotius</taxon>
    </lineage>
</organism>
<feature type="domain" description="DUF7123" evidence="2">
    <location>
        <begin position="14"/>
        <end position="88"/>
    </location>
</feature>
<feature type="region of interest" description="Disordered" evidence="1">
    <location>
        <begin position="1"/>
        <end position="20"/>
    </location>
</feature>
<sequence>MSSEQPRCARVRAKQRNTTRRRRKIARYLLGRLSEPDASLYIKAREIAADTGFSSREVGDALAQLEEAPAPVTARKLTSSTPTTWQVVRE</sequence>
<dbReference type="RefSeq" id="WP_142980742.1">
    <property type="nucleotide sequence ID" value="NZ_RKLU01000011.1"/>
</dbReference>
<dbReference type="Proteomes" id="UP000705823">
    <property type="component" value="Unassembled WGS sequence"/>
</dbReference>
<comment type="caution">
    <text evidence="3">The sequence shown here is derived from an EMBL/GenBank/DDBJ whole genome shotgun (WGS) entry which is preliminary data.</text>
</comment>
<accession>A0A8J8P7J9</accession>
<dbReference type="AlphaFoldDB" id="A0A8J8P7J9"/>
<reference evidence="3" key="1">
    <citation type="submission" date="2019-02" db="EMBL/GenBank/DDBJ databases">
        <title>Halonotius sp. a new haloarchaeum isolated from saline soil.</title>
        <authorList>
            <person name="Duran-Viseras A."/>
            <person name="Sanchez-Porro C."/>
            <person name="Ventosa A."/>
        </authorList>
    </citation>
    <scope>NUCLEOTIDE SEQUENCE</scope>
    <source>
        <strain evidence="3">F15B</strain>
    </source>
</reference>
<evidence type="ECO:0000313" key="3">
    <source>
        <dbReference type="EMBL" id="TQQ78616.1"/>
    </source>
</evidence>
<dbReference type="Pfam" id="PF23438">
    <property type="entry name" value="DUF7123"/>
    <property type="match status" value="1"/>
</dbReference>
<evidence type="ECO:0000313" key="4">
    <source>
        <dbReference type="Proteomes" id="UP000705823"/>
    </source>
</evidence>
<name>A0A8J8P7J9_9EURY</name>
<keyword evidence="4" id="KW-1185">Reference proteome</keyword>
<feature type="compositionally biased region" description="Basic residues" evidence="1">
    <location>
        <begin position="9"/>
        <end position="20"/>
    </location>
</feature>
<dbReference type="EMBL" id="RKLU01000011">
    <property type="protein sequence ID" value="TQQ78616.1"/>
    <property type="molecule type" value="Genomic_DNA"/>
</dbReference>
<dbReference type="InterPro" id="IPR055547">
    <property type="entry name" value="DUF7123"/>
</dbReference>
<protein>
    <recommendedName>
        <fullName evidence="2">DUF7123 domain-containing protein</fullName>
    </recommendedName>
</protein>
<evidence type="ECO:0000256" key="1">
    <source>
        <dbReference type="SAM" id="MobiDB-lite"/>
    </source>
</evidence>
<evidence type="ECO:0000259" key="2">
    <source>
        <dbReference type="Pfam" id="PF23438"/>
    </source>
</evidence>